<name>A0AAW7XHM4_9GAMM</name>
<organism evidence="3 5">
    <name type="scientific">Neptunomonas phycophila</name>
    <dbReference type="NCBI Taxonomy" id="1572645"/>
    <lineage>
        <taxon>Bacteria</taxon>
        <taxon>Pseudomonadati</taxon>
        <taxon>Pseudomonadota</taxon>
        <taxon>Gammaproteobacteria</taxon>
        <taxon>Oceanospirillales</taxon>
        <taxon>Oceanospirillaceae</taxon>
        <taxon>Neptunomonas</taxon>
    </lineage>
</organism>
<keyword evidence="6" id="KW-1185">Reference proteome</keyword>
<keyword evidence="2" id="KW-0472">Membrane</keyword>
<comment type="caution">
    <text evidence="3">The sequence shown here is derived from an EMBL/GenBank/DDBJ whole genome shotgun (WGS) entry which is preliminary data.</text>
</comment>
<dbReference type="Proteomes" id="UP001169862">
    <property type="component" value="Unassembled WGS sequence"/>
</dbReference>
<dbReference type="RefSeq" id="WP_075171080.1">
    <property type="nucleotide sequence ID" value="NZ_CAXHZV010000033.1"/>
</dbReference>
<protein>
    <submittedName>
        <fullName evidence="3">PilN domain-containing protein</fullName>
    </submittedName>
</protein>
<feature type="transmembrane region" description="Helical" evidence="2">
    <location>
        <begin position="21"/>
        <end position="43"/>
    </location>
</feature>
<dbReference type="AlphaFoldDB" id="A0AAW7XHM4"/>
<keyword evidence="1" id="KW-0175">Coiled coil</keyword>
<reference evidence="3" key="1">
    <citation type="submission" date="2023-07" db="EMBL/GenBank/DDBJ databases">
        <title>Genome content predicts the carbon catabolic preferences of heterotrophic bacteria.</title>
        <authorList>
            <person name="Gralka M."/>
        </authorList>
    </citation>
    <scope>NUCLEOTIDE SEQUENCE</scope>
    <source>
        <strain evidence="4">5G01</strain>
        <strain evidence="3">I2M16</strain>
    </source>
</reference>
<dbReference type="Proteomes" id="UP001177341">
    <property type="component" value="Unassembled WGS sequence"/>
</dbReference>
<gene>
    <name evidence="3" type="ORF">Q4490_08795</name>
    <name evidence="4" type="ORF">Q8W30_12080</name>
</gene>
<accession>A0AAW7XHM4</accession>
<evidence type="ECO:0000313" key="6">
    <source>
        <dbReference type="Proteomes" id="UP001177341"/>
    </source>
</evidence>
<dbReference type="PANTHER" id="PTHR40278:SF2">
    <property type="entry name" value="TYPE IV PILUS INNER MEMBRANE COMPONENT PILN"/>
    <property type="match status" value="1"/>
</dbReference>
<keyword evidence="2" id="KW-0812">Transmembrane</keyword>
<dbReference type="PANTHER" id="PTHR40278">
    <property type="entry name" value="DNA UTILIZATION PROTEIN HOFN"/>
    <property type="match status" value="1"/>
</dbReference>
<dbReference type="GO" id="GO:0043683">
    <property type="term" value="P:type IV pilus assembly"/>
    <property type="evidence" value="ECO:0007669"/>
    <property type="project" value="TreeGrafter"/>
</dbReference>
<dbReference type="EMBL" id="JAUOPG010000005">
    <property type="protein sequence ID" value="MDO6453662.1"/>
    <property type="molecule type" value="Genomic_DNA"/>
</dbReference>
<evidence type="ECO:0000313" key="4">
    <source>
        <dbReference type="EMBL" id="MDP2523308.1"/>
    </source>
</evidence>
<dbReference type="InterPro" id="IPR007813">
    <property type="entry name" value="PilN"/>
</dbReference>
<keyword evidence="2" id="KW-1133">Transmembrane helix</keyword>
<feature type="coiled-coil region" evidence="1">
    <location>
        <begin position="57"/>
        <end position="91"/>
    </location>
</feature>
<dbReference type="GeneID" id="89454972"/>
<dbReference type="InterPro" id="IPR052534">
    <property type="entry name" value="Extracell_DNA_Util/SecSys_Comp"/>
</dbReference>
<evidence type="ECO:0000313" key="5">
    <source>
        <dbReference type="Proteomes" id="UP001169862"/>
    </source>
</evidence>
<proteinExistence type="predicted"/>
<dbReference type="GO" id="GO:0043107">
    <property type="term" value="P:type IV pilus-dependent motility"/>
    <property type="evidence" value="ECO:0007669"/>
    <property type="project" value="TreeGrafter"/>
</dbReference>
<dbReference type="EMBL" id="JAUYVO010000008">
    <property type="protein sequence ID" value="MDP2523308.1"/>
    <property type="molecule type" value="Genomic_DNA"/>
</dbReference>
<sequence>MAKINLRPWREERSAARQKQFITNVLAACLVGAAVVFVAGTYYDIQMDRQGQRNTYLQGKITDLDAKLKEIEELKAQRERLLARLNAIQELQGNRPIIVRNFDELVRVLPDSINYTAVERKESGFKETGLKGDTLRIEGIVAQNKDVSELMRNMDNSIWFGEPDLAKVGDINSQAGVRSFDLRVLLAKPKAEETQ</sequence>
<dbReference type="Pfam" id="PF05137">
    <property type="entry name" value="PilN"/>
    <property type="match status" value="1"/>
</dbReference>
<evidence type="ECO:0000256" key="2">
    <source>
        <dbReference type="SAM" id="Phobius"/>
    </source>
</evidence>
<evidence type="ECO:0000313" key="3">
    <source>
        <dbReference type="EMBL" id="MDO6453662.1"/>
    </source>
</evidence>
<evidence type="ECO:0000256" key="1">
    <source>
        <dbReference type="SAM" id="Coils"/>
    </source>
</evidence>